<feature type="compositionally biased region" description="Polar residues" evidence="1">
    <location>
        <begin position="1"/>
        <end position="12"/>
    </location>
</feature>
<dbReference type="Gene3D" id="1.25.40.20">
    <property type="entry name" value="Ankyrin repeat-containing domain"/>
    <property type="match status" value="1"/>
</dbReference>
<dbReference type="SUPFAM" id="SSF48403">
    <property type="entry name" value="Ankyrin repeat"/>
    <property type="match status" value="1"/>
</dbReference>
<protein>
    <submittedName>
        <fullName evidence="2">Uncharacterized protein</fullName>
    </submittedName>
</protein>
<dbReference type="PANTHER" id="PTHR46586:SF3">
    <property type="entry name" value="ANKYRIN REPEAT-CONTAINING PROTEIN"/>
    <property type="match status" value="1"/>
</dbReference>
<dbReference type="Proteomes" id="UP000269721">
    <property type="component" value="Unassembled WGS sequence"/>
</dbReference>
<dbReference type="OrthoDB" id="194358at2759"/>
<keyword evidence="3" id="KW-1185">Reference proteome</keyword>
<dbReference type="EMBL" id="ML001974">
    <property type="protein sequence ID" value="RKO82872.1"/>
    <property type="molecule type" value="Genomic_DNA"/>
</dbReference>
<dbReference type="PANTHER" id="PTHR46586">
    <property type="entry name" value="ANKYRIN REPEAT-CONTAINING PROTEIN"/>
    <property type="match status" value="1"/>
</dbReference>
<accession>A0A4P9VUT8</accession>
<sequence>MSPVLSTASSTAHPVAPEKTHPTVHFSLHPLPLLPNELIDRILLLLPPKTANSLNRKAVLRNHLRTGRCTPSIQHAIDTLNLPALSFFATNAPPFPPAPTPKGWQAGLPRIPAVSYAASAGRLDAIKLLIEKGVGASGRALDFIRFDESGAGLPLVKYLHSLPDSEATFRAMDRAAATGDLPSLRFLHTQRTEGCTTRAMDAAAGHGRLRVVKFLHAHRTEGCTVRAMDSAAGAGFLDVVRFLHRERGEGCSRLAFAGALRGGDVGMVRFLVGSRGEVDDIAVEQAVARARREGTGEMVGVLEEEWRRRDENGSGVEYSGDRRAEGPSFAITEASFAPCLLAFLTESGPNGAVPGRGLQKQD</sequence>
<dbReference type="InterPro" id="IPR036770">
    <property type="entry name" value="Ankyrin_rpt-contain_sf"/>
</dbReference>
<dbReference type="AlphaFoldDB" id="A0A4P9VUT8"/>
<evidence type="ECO:0000313" key="3">
    <source>
        <dbReference type="Proteomes" id="UP000269721"/>
    </source>
</evidence>
<evidence type="ECO:0000313" key="2">
    <source>
        <dbReference type="EMBL" id="RKO82872.1"/>
    </source>
</evidence>
<organism evidence="2 3">
    <name type="scientific">Blyttiomyces helicus</name>
    <dbReference type="NCBI Taxonomy" id="388810"/>
    <lineage>
        <taxon>Eukaryota</taxon>
        <taxon>Fungi</taxon>
        <taxon>Fungi incertae sedis</taxon>
        <taxon>Chytridiomycota</taxon>
        <taxon>Chytridiomycota incertae sedis</taxon>
        <taxon>Chytridiomycetes</taxon>
        <taxon>Chytridiomycetes incertae sedis</taxon>
        <taxon>Blyttiomyces</taxon>
    </lineage>
</organism>
<dbReference type="InterPro" id="IPR052050">
    <property type="entry name" value="SecEffector_AnkRepeat"/>
</dbReference>
<evidence type="ECO:0000256" key="1">
    <source>
        <dbReference type="SAM" id="MobiDB-lite"/>
    </source>
</evidence>
<feature type="region of interest" description="Disordered" evidence="1">
    <location>
        <begin position="1"/>
        <end position="21"/>
    </location>
</feature>
<proteinExistence type="predicted"/>
<reference evidence="3" key="1">
    <citation type="journal article" date="2018" name="Nat. Microbiol.">
        <title>Leveraging single-cell genomics to expand the fungal tree of life.</title>
        <authorList>
            <person name="Ahrendt S.R."/>
            <person name="Quandt C.A."/>
            <person name="Ciobanu D."/>
            <person name="Clum A."/>
            <person name="Salamov A."/>
            <person name="Andreopoulos B."/>
            <person name="Cheng J.F."/>
            <person name="Woyke T."/>
            <person name="Pelin A."/>
            <person name="Henrissat B."/>
            <person name="Reynolds N.K."/>
            <person name="Benny G.L."/>
            <person name="Smith M.E."/>
            <person name="James T.Y."/>
            <person name="Grigoriev I.V."/>
        </authorList>
    </citation>
    <scope>NUCLEOTIDE SEQUENCE [LARGE SCALE GENOMIC DNA]</scope>
</reference>
<name>A0A4P9VUT8_9FUNG</name>
<gene>
    <name evidence="2" type="ORF">BDK51DRAFT_46346</name>
</gene>